<dbReference type="EMBL" id="CP000510">
    <property type="protein sequence ID" value="ABM04251.1"/>
    <property type="molecule type" value="Genomic_DNA"/>
</dbReference>
<dbReference type="Pfam" id="PF01797">
    <property type="entry name" value="Y1_Tnp"/>
    <property type="match status" value="1"/>
</dbReference>
<dbReference type="PANTHER" id="PTHR36966">
    <property type="entry name" value="REP-ASSOCIATED TYROSINE TRANSPOSASE"/>
    <property type="match status" value="1"/>
</dbReference>
<dbReference type="Gene3D" id="3.30.70.1290">
    <property type="entry name" value="Transposase IS200-like"/>
    <property type="match status" value="1"/>
</dbReference>
<dbReference type="eggNOG" id="COG1943">
    <property type="taxonomic scope" value="Bacteria"/>
</dbReference>
<dbReference type="GO" id="GO:0006313">
    <property type="term" value="P:DNA transposition"/>
    <property type="evidence" value="ECO:0007669"/>
    <property type="project" value="InterPro"/>
</dbReference>
<dbReference type="GO" id="GO:0043565">
    <property type="term" value="F:sequence-specific DNA binding"/>
    <property type="evidence" value="ECO:0007669"/>
    <property type="project" value="TreeGrafter"/>
</dbReference>
<dbReference type="SUPFAM" id="SSF143422">
    <property type="entry name" value="Transposase IS200-like"/>
    <property type="match status" value="1"/>
</dbReference>
<reference evidence="2 3" key="1">
    <citation type="submission" date="2007-01" db="EMBL/GenBank/DDBJ databases">
        <title>Complete sequence of Psychromonas ingrahamii 37.</title>
        <authorList>
            <consortium name="US DOE Joint Genome Institute"/>
            <person name="Copeland A."/>
            <person name="Lucas S."/>
            <person name="Lapidus A."/>
            <person name="Barry K."/>
            <person name="Detter J.C."/>
            <person name="Glavina del Rio T."/>
            <person name="Hammon N."/>
            <person name="Israni S."/>
            <person name="Dalin E."/>
            <person name="Tice H."/>
            <person name="Pitluck S."/>
            <person name="Thompson L.S."/>
            <person name="Brettin T."/>
            <person name="Bruce D."/>
            <person name="Han C."/>
            <person name="Tapia R."/>
            <person name="Schmutz J."/>
            <person name="Larimer F."/>
            <person name="Land M."/>
            <person name="Hauser L."/>
            <person name="Kyrpides N."/>
            <person name="Ivanova N."/>
            <person name="Staley J."/>
            <person name="Richardson P."/>
        </authorList>
    </citation>
    <scope>NUCLEOTIDE SEQUENCE [LARGE SCALE GENOMIC DNA]</scope>
    <source>
        <strain evidence="2 3">37</strain>
    </source>
</reference>
<dbReference type="OrthoDB" id="9794403at2"/>
<dbReference type="GO" id="GO:0004803">
    <property type="term" value="F:transposase activity"/>
    <property type="evidence" value="ECO:0007669"/>
    <property type="project" value="InterPro"/>
</dbReference>
<dbReference type="InterPro" id="IPR036515">
    <property type="entry name" value="Transposase_17_sf"/>
</dbReference>
<dbReference type="SMART" id="SM01321">
    <property type="entry name" value="Y1_Tnp"/>
    <property type="match status" value="1"/>
</dbReference>
<gene>
    <name evidence="2" type="ordered locus">Ping_2530</name>
</gene>
<accession>A1SXN6</accession>
<name>A1SXN6_PSYIN</name>
<feature type="domain" description="Transposase IS200-like" evidence="1">
    <location>
        <begin position="9"/>
        <end position="137"/>
    </location>
</feature>
<evidence type="ECO:0000313" key="2">
    <source>
        <dbReference type="EMBL" id="ABM04251.1"/>
    </source>
</evidence>
<dbReference type="RefSeq" id="WP_011770811.1">
    <property type="nucleotide sequence ID" value="NC_008709.1"/>
</dbReference>
<proteinExistence type="predicted"/>
<sequence>MANYRCADIKGGTYFFTVVTYRRQQILCNKKVMLALRNAIRDVQAIYPFEINGWVLLPDHLHCIWTLPVGDANFSMRWAMIKRAVSKQCGPDLLHEELLNKSKRQRRESTIWQRRFWEHQIRNEDDYEKHLDYLHYNPVKHSYVNNVVDWPYSTYHRYLHQGVYDDSWAGDGIDNGFGE</sequence>
<dbReference type="NCBIfam" id="NF047646">
    <property type="entry name" value="REP_Tyr_transpos"/>
    <property type="match status" value="1"/>
</dbReference>
<dbReference type="HOGENOM" id="CLU_068226_6_0_6"/>
<dbReference type="InterPro" id="IPR002686">
    <property type="entry name" value="Transposase_17"/>
</dbReference>
<protein>
    <recommendedName>
        <fullName evidence="1">Transposase IS200-like domain-containing protein</fullName>
    </recommendedName>
</protein>
<keyword evidence="3" id="KW-1185">Reference proteome</keyword>
<dbReference type="Proteomes" id="UP000000639">
    <property type="component" value="Chromosome"/>
</dbReference>
<evidence type="ECO:0000259" key="1">
    <source>
        <dbReference type="SMART" id="SM01321"/>
    </source>
</evidence>
<evidence type="ECO:0000313" key="3">
    <source>
        <dbReference type="Proteomes" id="UP000000639"/>
    </source>
</evidence>
<dbReference type="PANTHER" id="PTHR36966:SF1">
    <property type="entry name" value="REP-ASSOCIATED TYROSINE TRANSPOSASE"/>
    <property type="match status" value="1"/>
</dbReference>
<dbReference type="AlphaFoldDB" id="A1SXN6"/>
<dbReference type="KEGG" id="pin:Ping_2530"/>
<organism evidence="2 3">
    <name type="scientific">Psychromonas ingrahamii (strain DSM 17664 / CCUG 51855 / 37)</name>
    <dbReference type="NCBI Taxonomy" id="357804"/>
    <lineage>
        <taxon>Bacteria</taxon>
        <taxon>Pseudomonadati</taxon>
        <taxon>Pseudomonadota</taxon>
        <taxon>Gammaproteobacteria</taxon>
        <taxon>Alteromonadales</taxon>
        <taxon>Psychromonadaceae</taxon>
        <taxon>Psychromonas</taxon>
    </lineage>
</organism>
<dbReference type="InterPro" id="IPR052715">
    <property type="entry name" value="RAYT_transposase"/>
</dbReference>